<feature type="region of interest" description="Disordered" evidence="1">
    <location>
        <begin position="1"/>
        <end position="20"/>
    </location>
</feature>
<evidence type="ECO:0000313" key="3">
    <source>
        <dbReference type="Proteomes" id="UP000794436"/>
    </source>
</evidence>
<dbReference type="Gene3D" id="1.20.120.1750">
    <property type="match status" value="1"/>
</dbReference>
<proteinExistence type="predicted"/>
<accession>A0A8K1CAS4</accession>
<gene>
    <name evidence="2" type="ORF">Poli38472_004734</name>
</gene>
<dbReference type="OrthoDB" id="1431934at2759"/>
<protein>
    <recommendedName>
        <fullName evidence="4">RING-type domain-containing protein</fullName>
    </recommendedName>
</protein>
<name>A0A8K1CAS4_PYTOL</name>
<evidence type="ECO:0000313" key="2">
    <source>
        <dbReference type="EMBL" id="TMW59665.1"/>
    </source>
</evidence>
<dbReference type="GO" id="GO:0004842">
    <property type="term" value="F:ubiquitin-protein transferase activity"/>
    <property type="evidence" value="ECO:0007669"/>
    <property type="project" value="InterPro"/>
</dbReference>
<dbReference type="GO" id="GO:0016567">
    <property type="term" value="P:protein ubiquitination"/>
    <property type="evidence" value="ECO:0007669"/>
    <property type="project" value="InterPro"/>
</dbReference>
<dbReference type="EMBL" id="SPLM01000109">
    <property type="protein sequence ID" value="TMW59665.1"/>
    <property type="molecule type" value="Genomic_DNA"/>
</dbReference>
<sequence>MGETEHDDVANEQPTDETLDQVDVTLDLRLPTASEHVDSNIDDDESPLAVCQICMDVFGSKEIVRGVCGDECLAEVCESCLVQALSATVYSFYPGVLPKMRCPVCLTLLNKRQWSKFVQPIASNGEQEDPNVWQMDHSHVLDKYEMLCRQSCGFQSPCCHNPEYTMLPSTPKEKNLVVTMTLPTAEAEMVPELIVKYHEYCFHRIQPDELYDFVVASFDENAESVLDALLHGTPDEERQAALQLYLLFLDPNTRTKCCDYVVCFKCKAANHHDGKCNDFTEDQCVLDCPGCHVTLVKVDGCDSVTCLCGFSIDWPVEMEKQRLQRKQLAPAVDKTYRQWRSWATQLDRCLEYFDNLDKTWRGIRLQKMIRDHRGALRVLMRRTVRRARLNLMIEENREKFRNLLLRSRREAKDEQVRTKNINSNEQESSPIAVAA</sequence>
<keyword evidence="3" id="KW-1185">Reference proteome</keyword>
<comment type="caution">
    <text evidence="2">The sequence shown here is derived from an EMBL/GenBank/DDBJ whole genome shotgun (WGS) entry which is preliminary data.</text>
</comment>
<dbReference type="AlphaFoldDB" id="A0A8K1CAS4"/>
<dbReference type="Proteomes" id="UP000794436">
    <property type="component" value="Unassembled WGS sequence"/>
</dbReference>
<organism evidence="2 3">
    <name type="scientific">Pythium oligandrum</name>
    <name type="common">Mycoparasitic fungus</name>
    <dbReference type="NCBI Taxonomy" id="41045"/>
    <lineage>
        <taxon>Eukaryota</taxon>
        <taxon>Sar</taxon>
        <taxon>Stramenopiles</taxon>
        <taxon>Oomycota</taxon>
        <taxon>Peronosporomycetes</taxon>
        <taxon>Pythiales</taxon>
        <taxon>Pythiaceae</taxon>
        <taxon>Pythium</taxon>
    </lineage>
</organism>
<evidence type="ECO:0008006" key="4">
    <source>
        <dbReference type="Google" id="ProtNLM"/>
    </source>
</evidence>
<evidence type="ECO:0000256" key="1">
    <source>
        <dbReference type="SAM" id="MobiDB-lite"/>
    </source>
</evidence>
<reference evidence="2" key="1">
    <citation type="submission" date="2019-03" db="EMBL/GenBank/DDBJ databases">
        <title>Long read genome sequence of the mycoparasitic Pythium oligandrum ATCC 38472 isolated from sugarbeet rhizosphere.</title>
        <authorList>
            <person name="Gaulin E."/>
        </authorList>
    </citation>
    <scope>NUCLEOTIDE SEQUENCE</scope>
    <source>
        <strain evidence="2">ATCC 38472_TT</strain>
    </source>
</reference>
<feature type="region of interest" description="Disordered" evidence="1">
    <location>
        <begin position="414"/>
        <end position="435"/>
    </location>
</feature>
<dbReference type="InterPro" id="IPR031127">
    <property type="entry name" value="E3_UB_ligase_RBR"/>
</dbReference>
<feature type="compositionally biased region" description="Polar residues" evidence="1">
    <location>
        <begin position="418"/>
        <end position="429"/>
    </location>
</feature>
<dbReference type="PANTHER" id="PTHR11685">
    <property type="entry name" value="RBR FAMILY RING FINGER AND IBR DOMAIN-CONTAINING"/>
    <property type="match status" value="1"/>
</dbReference>